<dbReference type="STRING" id="604089.SAMN04487942_1782"/>
<dbReference type="OrthoDB" id="1370188at2"/>
<sequence>MEKNKFSEVKNGVQQIIDFIAEKNAREANNKLVEVSEQLDELLDFAEEDEDLMEISRYQVLLNQLHQKIIGLNGQATSPI</sequence>
<dbReference type="RefSeq" id="WP_091169495.1">
    <property type="nucleotide sequence ID" value="NZ_CBCSFM010000005.1"/>
</dbReference>
<evidence type="ECO:0000313" key="1">
    <source>
        <dbReference type="EMBL" id="SEO11280.1"/>
    </source>
</evidence>
<protein>
    <submittedName>
        <fullName evidence="1">Uncharacterized protein</fullName>
    </submittedName>
</protein>
<dbReference type="Proteomes" id="UP000198657">
    <property type="component" value="Unassembled WGS sequence"/>
</dbReference>
<gene>
    <name evidence="1" type="ORF">SAMN04487942_1782</name>
</gene>
<name>A0A1H8M1X8_9FLAO</name>
<reference evidence="2" key="1">
    <citation type="submission" date="2016-10" db="EMBL/GenBank/DDBJ databases">
        <authorList>
            <person name="Varghese N."/>
            <person name="Submissions S."/>
        </authorList>
    </citation>
    <scope>NUCLEOTIDE SEQUENCE [LARGE SCALE GENOMIC DNA]</scope>
    <source>
        <strain evidence="2">CGMCC 1.8704</strain>
    </source>
</reference>
<dbReference type="EMBL" id="FODN01000003">
    <property type="protein sequence ID" value="SEO11280.1"/>
    <property type="molecule type" value="Genomic_DNA"/>
</dbReference>
<dbReference type="AlphaFoldDB" id="A0A1H8M1X8"/>
<evidence type="ECO:0000313" key="2">
    <source>
        <dbReference type="Proteomes" id="UP000198657"/>
    </source>
</evidence>
<proteinExistence type="predicted"/>
<accession>A0A1H8M1X8</accession>
<keyword evidence="2" id="KW-1185">Reference proteome</keyword>
<organism evidence="1 2">
    <name type="scientific">Flavobacterium sinopsychrotolerans</name>
    <dbReference type="NCBI Taxonomy" id="604089"/>
    <lineage>
        <taxon>Bacteria</taxon>
        <taxon>Pseudomonadati</taxon>
        <taxon>Bacteroidota</taxon>
        <taxon>Flavobacteriia</taxon>
        <taxon>Flavobacteriales</taxon>
        <taxon>Flavobacteriaceae</taxon>
        <taxon>Flavobacterium</taxon>
    </lineage>
</organism>